<organism evidence="2 3">
    <name type="scientific">Desulfitobacterium dichloroeliminans (strain LMG P-21439 / DCA1)</name>
    <dbReference type="NCBI Taxonomy" id="871963"/>
    <lineage>
        <taxon>Bacteria</taxon>
        <taxon>Bacillati</taxon>
        <taxon>Bacillota</taxon>
        <taxon>Clostridia</taxon>
        <taxon>Eubacteriales</taxon>
        <taxon>Desulfitobacteriaceae</taxon>
        <taxon>Desulfitobacterium</taxon>
    </lineage>
</organism>
<name>L0FA75_DESDL</name>
<dbReference type="KEGG" id="ddl:Desdi_2512"/>
<keyword evidence="1" id="KW-0472">Membrane</keyword>
<dbReference type="STRING" id="871963.Desdi_2512"/>
<feature type="transmembrane region" description="Helical" evidence="1">
    <location>
        <begin position="81"/>
        <end position="108"/>
    </location>
</feature>
<accession>L0FA75</accession>
<evidence type="ECO:0000313" key="3">
    <source>
        <dbReference type="Proteomes" id="UP000010797"/>
    </source>
</evidence>
<dbReference type="RefSeq" id="WP_015262906.1">
    <property type="nucleotide sequence ID" value="NC_019903.1"/>
</dbReference>
<sequence>MAFAILVLLEWLLLLAAAMIFIGGIRGALAATLIMSGILWYTHPDNFWLWELIFLSGVGISIGILYYFLRKAGQSNIVAGLAGGIASLVIFGAFITPLLAILAWALVVGVGLIPKIKFKEVAWGFSPVLWRAVMGLLCVVVGNILI</sequence>
<dbReference type="Proteomes" id="UP000010797">
    <property type="component" value="Chromosome"/>
</dbReference>
<protein>
    <submittedName>
        <fullName evidence="2">Uncharacterized protein</fullName>
    </submittedName>
</protein>
<keyword evidence="3" id="KW-1185">Reference proteome</keyword>
<dbReference type="eggNOG" id="ENOG5033JPY">
    <property type="taxonomic scope" value="Bacteria"/>
</dbReference>
<feature type="transmembrane region" description="Helical" evidence="1">
    <location>
        <begin position="46"/>
        <end position="69"/>
    </location>
</feature>
<reference evidence="3" key="1">
    <citation type="submission" date="2012-02" db="EMBL/GenBank/DDBJ databases">
        <title>Complete sequence of Desulfitobacterium dichloroeliminans LMG P-21439.</title>
        <authorList>
            <person name="Lucas S."/>
            <person name="Han J."/>
            <person name="Lapidus A."/>
            <person name="Cheng J.-F."/>
            <person name="Goodwin L."/>
            <person name="Pitluck S."/>
            <person name="Peters L."/>
            <person name="Ovchinnikova G."/>
            <person name="Teshima H."/>
            <person name="Detter J.C."/>
            <person name="Han C."/>
            <person name="Tapia R."/>
            <person name="Land M."/>
            <person name="Hauser L."/>
            <person name="Kyrpides N."/>
            <person name="Ivanova N."/>
            <person name="Pagani I."/>
            <person name="Kruse T."/>
            <person name="de Vos W.M."/>
            <person name="Boon N."/>
            <person name="Smidt H."/>
            <person name="Woyke T."/>
        </authorList>
    </citation>
    <scope>NUCLEOTIDE SEQUENCE [LARGE SCALE GENOMIC DNA]</scope>
    <source>
        <strain evidence="3">LMG P-21439 / DCA1</strain>
    </source>
</reference>
<dbReference type="EMBL" id="CP003344">
    <property type="protein sequence ID" value="AGA69935.1"/>
    <property type="molecule type" value="Genomic_DNA"/>
</dbReference>
<dbReference type="HOGENOM" id="CLU_1737572_0_0_9"/>
<keyword evidence="1" id="KW-0812">Transmembrane</keyword>
<evidence type="ECO:0000313" key="2">
    <source>
        <dbReference type="EMBL" id="AGA69935.1"/>
    </source>
</evidence>
<proteinExistence type="predicted"/>
<dbReference type="AlphaFoldDB" id="L0FA75"/>
<gene>
    <name evidence="2" type="ordered locus">Desdi_2512</name>
</gene>
<dbReference type="OrthoDB" id="1797654at2"/>
<feature type="transmembrane region" description="Helical" evidence="1">
    <location>
        <begin position="128"/>
        <end position="145"/>
    </location>
</feature>
<evidence type="ECO:0000256" key="1">
    <source>
        <dbReference type="SAM" id="Phobius"/>
    </source>
</evidence>
<keyword evidence="1" id="KW-1133">Transmembrane helix</keyword>